<feature type="non-terminal residue" evidence="1">
    <location>
        <position position="81"/>
    </location>
</feature>
<feature type="non-terminal residue" evidence="1">
    <location>
        <position position="1"/>
    </location>
</feature>
<accession>A0A0K2TFW3</accession>
<proteinExistence type="predicted"/>
<dbReference type="EMBL" id="HACA01007518">
    <property type="protein sequence ID" value="CDW24879.1"/>
    <property type="molecule type" value="Transcribed_RNA"/>
</dbReference>
<name>A0A0K2TFW3_LEPSM</name>
<dbReference type="AlphaFoldDB" id="A0A0K2TFW3"/>
<protein>
    <submittedName>
        <fullName evidence="1">Uncharacterized protein</fullName>
    </submittedName>
</protein>
<sequence length="81" mass="8424">AACPAATEFAVAARHGGVCFHSEGHDPGDSHQCENVAEKEEARGWGGLHLREVGEATPGGSGAEVQTETPGILIYHIQSCQ</sequence>
<reference evidence="1" key="1">
    <citation type="submission" date="2014-05" db="EMBL/GenBank/DDBJ databases">
        <authorList>
            <person name="Chronopoulou M."/>
        </authorList>
    </citation>
    <scope>NUCLEOTIDE SEQUENCE</scope>
    <source>
        <tissue evidence="1">Whole organism</tissue>
    </source>
</reference>
<evidence type="ECO:0000313" key="1">
    <source>
        <dbReference type="EMBL" id="CDW24879.1"/>
    </source>
</evidence>
<organism evidence="1">
    <name type="scientific">Lepeophtheirus salmonis</name>
    <name type="common">Salmon louse</name>
    <name type="synonym">Caligus salmonis</name>
    <dbReference type="NCBI Taxonomy" id="72036"/>
    <lineage>
        <taxon>Eukaryota</taxon>
        <taxon>Metazoa</taxon>
        <taxon>Ecdysozoa</taxon>
        <taxon>Arthropoda</taxon>
        <taxon>Crustacea</taxon>
        <taxon>Multicrustacea</taxon>
        <taxon>Hexanauplia</taxon>
        <taxon>Copepoda</taxon>
        <taxon>Siphonostomatoida</taxon>
        <taxon>Caligidae</taxon>
        <taxon>Lepeophtheirus</taxon>
    </lineage>
</organism>